<feature type="non-terminal residue" evidence="1">
    <location>
        <position position="335"/>
    </location>
</feature>
<dbReference type="Proteomes" id="UP000708208">
    <property type="component" value="Unassembled WGS sequence"/>
</dbReference>
<comment type="caution">
    <text evidence="1">The sequence shown here is derived from an EMBL/GenBank/DDBJ whole genome shotgun (WGS) entry which is preliminary data.</text>
</comment>
<dbReference type="AlphaFoldDB" id="A0A8J2KMX6"/>
<evidence type="ECO:0000313" key="1">
    <source>
        <dbReference type="EMBL" id="CAG7815994.1"/>
    </source>
</evidence>
<evidence type="ECO:0000313" key="2">
    <source>
        <dbReference type="Proteomes" id="UP000708208"/>
    </source>
</evidence>
<evidence type="ECO:0008006" key="3">
    <source>
        <dbReference type="Google" id="ProtNLM"/>
    </source>
</evidence>
<accession>A0A8J2KMX6</accession>
<protein>
    <recommendedName>
        <fullName evidence="3">F-box domain-containing protein</fullName>
    </recommendedName>
</protein>
<proteinExistence type="predicted"/>
<organism evidence="1 2">
    <name type="scientific">Allacma fusca</name>
    <dbReference type="NCBI Taxonomy" id="39272"/>
    <lineage>
        <taxon>Eukaryota</taxon>
        <taxon>Metazoa</taxon>
        <taxon>Ecdysozoa</taxon>
        <taxon>Arthropoda</taxon>
        <taxon>Hexapoda</taxon>
        <taxon>Collembola</taxon>
        <taxon>Symphypleona</taxon>
        <taxon>Sminthuridae</taxon>
        <taxon>Allacma</taxon>
    </lineage>
</organism>
<feature type="non-terminal residue" evidence="1">
    <location>
        <position position="1"/>
    </location>
</feature>
<keyword evidence="2" id="KW-1185">Reference proteome</keyword>
<reference evidence="1" key="1">
    <citation type="submission" date="2021-06" db="EMBL/GenBank/DDBJ databases">
        <authorList>
            <person name="Hodson N. C."/>
            <person name="Mongue J. A."/>
            <person name="Jaron S. K."/>
        </authorList>
    </citation>
    <scope>NUCLEOTIDE SEQUENCE</scope>
</reference>
<sequence>VFAIFIETLSVDVLKFCRLVCKSWNHAACKELRARSCVSLSENKQGLKDFKKLVFDGDFFPEMPFPFQNIKAYGHSFKNASFNDFLHIPFMVIESLMLPLVGNTDQKELEKLLVAKGPRIKTLVLNVRHENYRFRPNPALLANEQIQLSGLKNLQLWEICPRNLNNFKLIKKLTQYSALEKIVLMIKDANILDQILSPVNLLTIKILKLVISQASTKDFEQLENLHMPSLRDLEVRVHKMWDKGQENSPNEGKFQQIASFVENVSSTIKVLTSNVLRLKLLPVCPKLEEIHVYEFKSCVSDFSLDTFPALTSINFSVITCWRRLENGFIPHPKVT</sequence>
<name>A0A8J2KMX6_9HEXA</name>
<gene>
    <name evidence="1" type="ORF">AFUS01_LOCUS26637</name>
</gene>
<dbReference type="EMBL" id="CAJVCH010358495">
    <property type="protein sequence ID" value="CAG7815994.1"/>
    <property type="molecule type" value="Genomic_DNA"/>
</dbReference>